<evidence type="ECO:0000313" key="2">
    <source>
        <dbReference type="Proteomes" id="UP000712281"/>
    </source>
</evidence>
<comment type="caution">
    <text evidence="1">The sequence shown here is derived from an EMBL/GenBank/DDBJ whole genome shotgun (WGS) entry which is preliminary data.</text>
</comment>
<evidence type="ECO:0000313" key="1">
    <source>
        <dbReference type="EMBL" id="KAF2579429.1"/>
    </source>
</evidence>
<dbReference type="Proteomes" id="UP000712281">
    <property type="component" value="Unassembled WGS sequence"/>
</dbReference>
<dbReference type="AlphaFoldDB" id="A0A8S9JCI2"/>
<name>A0A8S9JCI2_BRACR</name>
<gene>
    <name evidence="1" type="ORF">F2Q68_00002431</name>
</gene>
<protein>
    <submittedName>
        <fullName evidence="1">Uncharacterized protein</fullName>
    </submittedName>
</protein>
<reference evidence="1" key="1">
    <citation type="submission" date="2019-12" db="EMBL/GenBank/DDBJ databases">
        <title>Genome sequencing and annotation of Brassica cretica.</title>
        <authorList>
            <person name="Studholme D.J."/>
            <person name="Sarris P.F."/>
        </authorList>
    </citation>
    <scope>NUCLEOTIDE SEQUENCE</scope>
    <source>
        <strain evidence="1">PFS-001/15</strain>
        <tissue evidence="1">Leaf</tissue>
    </source>
</reference>
<organism evidence="1 2">
    <name type="scientific">Brassica cretica</name>
    <name type="common">Mustard</name>
    <dbReference type="NCBI Taxonomy" id="69181"/>
    <lineage>
        <taxon>Eukaryota</taxon>
        <taxon>Viridiplantae</taxon>
        <taxon>Streptophyta</taxon>
        <taxon>Embryophyta</taxon>
        <taxon>Tracheophyta</taxon>
        <taxon>Spermatophyta</taxon>
        <taxon>Magnoliopsida</taxon>
        <taxon>eudicotyledons</taxon>
        <taxon>Gunneridae</taxon>
        <taxon>Pentapetalae</taxon>
        <taxon>rosids</taxon>
        <taxon>malvids</taxon>
        <taxon>Brassicales</taxon>
        <taxon>Brassicaceae</taxon>
        <taxon>Brassiceae</taxon>
        <taxon>Brassica</taxon>
    </lineage>
</organism>
<accession>A0A8S9JCI2</accession>
<sequence>MAGRLIGVSVSSHSSVYFTVTPSEQITIGSRLGYRETNRERKRIERETEFAEKDRSGSNPTVREQWCLCGLV</sequence>
<dbReference type="EMBL" id="QGKW02001660">
    <property type="protein sequence ID" value="KAF2579429.1"/>
    <property type="molecule type" value="Genomic_DNA"/>
</dbReference>
<proteinExistence type="predicted"/>